<reference evidence="3" key="1">
    <citation type="submission" date="2015-03" db="EMBL/GenBank/DDBJ databases">
        <authorList>
            <consortium name="Pathogen Informatics"/>
            <person name="Murphy D."/>
        </authorList>
    </citation>
    <scope>NUCLEOTIDE SEQUENCE [LARGE SCALE GENOMIC DNA]</scope>
    <source>
        <strain evidence="3">IP6945</strain>
    </source>
</reference>
<feature type="domain" description="Phage tail fibre protein N-terminal" evidence="1">
    <location>
        <begin position="3"/>
        <end position="45"/>
    </location>
</feature>
<dbReference type="RefSeq" id="WP_050115758.1">
    <property type="nucleotide sequence ID" value="NZ_CABHXQ010000083.1"/>
</dbReference>
<evidence type="ECO:0000259" key="1">
    <source>
        <dbReference type="Pfam" id="PF12571"/>
    </source>
</evidence>
<proteinExistence type="predicted"/>
<evidence type="ECO:0000313" key="3">
    <source>
        <dbReference type="Proteomes" id="UP000041882"/>
    </source>
</evidence>
<dbReference type="Proteomes" id="UP000041882">
    <property type="component" value="Unassembled WGS sequence"/>
</dbReference>
<gene>
    <name evidence="2" type="primary">gpH</name>
    <name evidence="2" type="ORF">ERS008472_03271</name>
</gene>
<evidence type="ECO:0000313" key="2">
    <source>
        <dbReference type="EMBL" id="CNI11516.1"/>
    </source>
</evidence>
<accession>A0A0T9QH70</accession>
<name>A0A0T9QH70_9GAMM</name>
<sequence>MRTASSLKPKMQEGSGRTQLIRIIFKVSNTAAVTLQTDPQYLLASENLFDLSNTKAARMNHQLASQTGWIALYHYDADSLEF</sequence>
<dbReference type="EMBL" id="CQAW01000017">
    <property type="protein sequence ID" value="CNI11516.1"/>
    <property type="molecule type" value="Genomic_DNA"/>
</dbReference>
<dbReference type="InterPro" id="IPR022225">
    <property type="entry name" value="Phage_tail_fibre_N"/>
</dbReference>
<organism evidence="2 3">
    <name type="scientific">Yersinia thracica</name>
    <dbReference type="NCBI Taxonomy" id="2890319"/>
    <lineage>
        <taxon>Bacteria</taxon>
        <taxon>Pseudomonadati</taxon>
        <taxon>Pseudomonadota</taxon>
        <taxon>Gammaproteobacteria</taxon>
        <taxon>Enterobacterales</taxon>
        <taxon>Yersiniaceae</taxon>
        <taxon>Yersinia</taxon>
    </lineage>
</organism>
<dbReference type="Pfam" id="PF12571">
    <property type="entry name" value="Phage_tail_fib"/>
    <property type="match status" value="1"/>
</dbReference>
<protein>
    <submittedName>
        <fullName evidence="2">Variable tail fiber protein</fullName>
    </submittedName>
</protein>
<dbReference type="AlphaFoldDB" id="A0A0T9QH70"/>
<keyword evidence="3" id="KW-1185">Reference proteome</keyword>